<reference evidence="6" key="1">
    <citation type="submission" date="2020-03" db="EMBL/GenBank/DDBJ databases">
        <title>Complete genome sequence of sulfur-oxidizing bacterium skT11.</title>
        <authorList>
            <person name="Kanda M."/>
            <person name="Kojima H."/>
            <person name="Fukui M."/>
        </authorList>
    </citation>
    <scope>NUCLEOTIDE SEQUENCE [LARGE SCALE GENOMIC DNA]</scope>
    <source>
        <strain evidence="6">skT11</strain>
    </source>
</reference>
<keyword evidence="2" id="KW-0472">Membrane</keyword>
<proteinExistence type="predicted"/>
<protein>
    <recommendedName>
        <fullName evidence="4">Glycine zipper 2TM domain-containing protein</fullName>
    </recommendedName>
</protein>
<name>A0A6F8VFZ2_9PROT</name>
<dbReference type="InterPro" id="IPR051407">
    <property type="entry name" value="Bact_OM_lipoprot/Surf_antigen"/>
</dbReference>
<dbReference type="PANTHER" id="PTHR35603">
    <property type="match status" value="1"/>
</dbReference>
<evidence type="ECO:0000256" key="1">
    <source>
        <dbReference type="ARBA" id="ARBA00004370"/>
    </source>
</evidence>
<gene>
    <name evidence="5" type="ORF">SKTS_34800</name>
</gene>
<keyword evidence="3" id="KW-0732">Signal</keyword>
<dbReference type="Proteomes" id="UP000502260">
    <property type="component" value="Chromosome"/>
</dbReference>
<organism evidence="5 6">
    <name type="scientific">Sulfurimicrobium lacus</name>
    <dbReference type="NCBI Taxonomy" id="2715678"/>
    <lineage>
        <taxon>Bacteria</taxon>
        <taxon>Pseudomonadati</taxon>
        <taxon>Pseudomonadota</taxon>
        <taxon>Betaproteobacteria</taxon>
        <taxon>Nitrosomonadales</taxon>
        <taxon>Sulfuricellaceae</taxon>
        <taxon>Sulfurimicrobium</taxon>
    </lineage>
</organism>
<dbReference type="Pfam" id="PF05433">
    <property type="entry name" value="Rick_17kDa_Anti"/>
    <property type="match status" value="1"/>
</dbReference>
<feature type="signal peptide" evidence="3">
    <location>
        <begin position="1"/>
        <end position="21"/>
    </location>
</feature>
<dbReference type="EMBL" id="AP022853">
    <property type="protein sequence ID" value="BCB28594.1"/>
    <property type="molecule type" value="Genomic_DNA"/>
</dbReference>
<feature type="chain" id="PRO_5026321445" description="Glycine zipper 2TM domain-containing protein" evidence="3">
    <location>
        <begin position="22"/>
        <end position="142"/>
    </location>
</feature>
<dbReference type="InterPro" id="IPR008816">
    <property type="entry name" value="Gly_zipper_2TM_dom"/>
</dbReference>
<evidence type="ECO:0000256" key="3">
    <source>
        <dbReference type="SAM" id="SignalP"/>
    </source>
</evidence>
<comment type="subcellular location">
    <subcellularLocation>
        <location evidence="1">Membrane</location>
    </subcellularLocation>
</comment>
<evidence type="ECO:0000313" key="5">
    <source>
        <dbReference type="EMBL" id="BCB28594.1"/>
    </source>
</evidence>
<keyword evidence="6" id="KW-1185">Reference proteome</keyword>
<dbReference type="RefSeq" id="WP_173068257.1">
    <property type="nucleotide sequence ID" value="NZ_AP022853.1"/>
</dbReference>
<evidence type="ECO:0000313" key="6">
    <source>
        <dbReference type="Proteomes" id="UP000502260"/>
    </source>
</evidence>
<evidence type="ECO:0000259" key="4">
    <source>
        <dbReference type="Pfam" id="PF05433"/>
    </source>
</evidence>
<dbReference type="GO" id="GO:0019867">
    <property type="term" value="C:outer membrane"/>
    <property type="evidence" value="ECO:0007669"/>
    <property type="project" value="InterPro"/>
</dbReference>
<dbReference type="PANTHER" id="PTHR35603:SF2">
    <property type="entry name" value="OUTER MEMBRANE LIPOPROTEIN"/>
    <property type="match status" value="1"/>
</dbReference>
<accession>A0A6F8VFZ2</accession>
<evidence type="ECO:0000256" key="2">
    <source>
        <dbReference type="ARBA" id="ARBA00023136"/>
    </source>
</evidence>
<feature type="domain" description="Glycine zipper 2TM" evidence="4">
    <location>
        <begin position="98"/>
        <end position="137"/>
    </location>
</feature>
<sequence length="142" mass="15526">MNRLLISTMIAAAAFSANAFAHGDRDDDHWEHHRHHREERVVVQNVYAEPEVIYYQAPPVIYRERIVYRDRPVYYEAAPRYYEQPATYPGNGSNRLIGQAIGAIAGGALGNQVGRGNGRIAATAIGAVVGSAIGGNVAYPGY</sequence>
<dbReference type="KEGG" id="slac:SKTS_34800"/>
<dbReference type="AlphaFoldDB" id="A0A6F8VFZ2"/>